<dbReference type="EMBL" id="CAKMRJ010000113">
    <property type="protein sequence ID" value="CAH1418121.1"/>
    <property type="molecule type" value="Genomic_DNA"/>
</dbReference>
<feature type="region of interest" description="Disordered" evidence="1">
    <location>
        <begin position="53"/>
        <end position="77"/>
    </location>
</feature>
<sequence length="77" mass="8594">MAVGYFRMWWCAVVLAVLFAACLAAGNTDFTLGEKTTWTQRRLLGIHLNDYGEPSANKGHDPKGKVAKSPKKKSRHF</sequence>
<protein>
    <submittedName>
        <fullName evidence="3">Uncharacterized protein</fullName>
    </submittedName>
</protein>
<evidence type="ECO:0000313" key="3">
    <source>
        <dbReference type="EMBL" id="CAH1418121.1"/>
    </source>
</evidence>
<proteinExistence type="predicted"/>
<organism evidence="3 4">
    <name type="scientific">Lactuca virosa</name>
    <dbReference type="NCBI Taxonomy" id="75947"/>
    <lineage>
        <taxon>Eukaryota</taxon>
        <taxon>Viridiplantae</taxon>
        <taxon>Streptophyta</taxon>
        <taxon>Embryophyta</taxon>
        <taxon>Tracheophyta</taxon>
        <taxon>Spermatophyta</taxon>
        <taxon>Magnoliopsida</taxon>
        <taxon>eudicotyledons</taxon>
        <taxon>Gunneridae</taxon>
        <taxon>Pentapetalae</taxon>
        <taxon>asterids</taxon>
        <taxon>campanulids</taxon>
        <taxon>Asterales</taxon>
        <taxon>Asteraceae</taxon>
        <taxon>Cichorioideae</taxon>
        <taxon>Cichorieae</taxon>
        <taxon>Lactucinae</taxon>
        <taxon>Lactuca</taxon>
    </lineage>
</organism>
<evidence type="ECO:0000313" key="4">
    <source>
        <dbReference type="Proteomes" id="UP001157418"/>
    </source>
</evidence>
<feature type="signal peptide" evidence="2">
    <location>
        <begin position="1"/>
        <end position="24"/>
    </location>
</feature>
<feature type="compositionally biased region" description="Basic residues" evidence="1">
    <location>
        <begin position="65"/>
        <end position="77"/>
    </location>
</feature>
<comment type="caution">
    <text evidence="3">The sequence shown here is derived from an EMBL/GenBank/DDBJ whole genome shotgun (WGS) entry which is preliminary data.</text>
</comment>
<keyword evidence="2" id="KW-0732">Signal</keyword>
<dbReference type="PANTHER" id="PTHR37177">
    <property type="entry name" value="PROTEIN PSY1"/>
    <property type="match status" value="1"/>
</dbReference>
<feature type="chain" id="PRO_5043437532" evidence="2">
    <location>
        <begin position="25"/>
        <end position="77"/>
    </location>
</feature>
<name>A0AAU9LXT1_9ASTR</name>
<dbReference type="Proteomes" id="UP001157418">
    <property type="component" value="Unassembled WGS sequence"/>
</dbReference>
<accession>A0AAU9LXT1</accession>
<dbReference type="PROSITE" id="PS51257">
    <property type="entry name" value="PROKAR_LIPOPROTEIN"/>
    <property type="match status" value="1"/>
</dbReference>
<dbReference type="AlphaFoldDB" id="A0AAU9LXT1"/>
<keyword evidence="4" id="KW-1185">Reference proteome</keyword>
<reference evidence="3 4" key="1">
    <citation type="submission" date="2022-01" db="EMBL/GenBank/DDBJ databases">
        <authorList>
            <person name="Xiong W."/>
            <person name="Schranz E."/>
        </authorList>
    </citation>
    <scope>NUCLEOTIDE SEQUENCE [LARGE SCALE GENOMIC DNA]</scope>
</reference>
<dbReference type="PANTHER" id="PTHR37177:SF4">
    <property type="entry name" value="PROTEIN PSY1"/>
    <property type="match status" value="1"/>
</dbReference>
<dbReference type="InterPro" id="IPR034430">
    <property type="entry name" value="PSY"/>
</dbReference>
<evidence type="ECO:0000256" key="1">
    <source>
        <dbReference type="SAM" id="MobiDB-lite"/>
    </source>
</evidence>
<evidence type="ECO:0000256" key="2">
    <source>
        <dbReference type="SAM" id="SignalP"/>
    </source>
</evidence>
<gene>
    <name evidence="3" type="ORF">LVIROSA_LOCUS5737</name>
</gene>